<evidence type="ECO:0000313" key="2">
    <source>
        <dbReference type="EMBL" id="TNJ36966.1"/>
    </source>
</evidence>
<comment type="caution">
    <text evidence="2">The sequence shown here is derived from an EMBL/GenBank/DDBJ whole genome shotgun (WGS) entry which is preliminary data.</text>
</comment>
<organism evidence="2 3">
    <name type="scientific">Prosthecochloris vibrioformis</name>
    <name type="common">Chlorobium vibrioforme</name>
    <dbReference type="NCBI Taxonomy" id="1098"/>
    <lineage>
        <taxon>Bacteria</taxon>
        <taxon>Pseudomonadati</taxon>
        <taxon>Chlorobiota</taxon>
        <taxon>Chlorobiia</taxon>
        <taxon>Chlorobiales</taxon>
        <taxon>Chlorobiaceae</taxon>
        <taxon>Prosthecochloris</taxon>
    </lineage>
</organism>
<accession>A0A5C4S0C6</accession>
<dbReference type="EMBL" id="VDCI01000003">
    <property type="protein sequence ID" value="TNJ36966.1"/>
    <property type="molecule type" value="Genomic_DNA"/>
</dbReference>
<evidence type="ECO:0000313" key="3">
    <source>
        <dbReference type="Proteomes" id="UP000309544"/>
    </source>
</evidence>
<reference evidence="2 3" key="1">
    <citation type="submission" date="2019-05" db="EMBL/GenBank/DDBJ databases">
        <title>Draft Whole-Genome sequence of the green sulfur bacterium Prosthecochloris vibrioformis DSM 260.</title>
        <authorList>
            <person name="Meyer T.E."/>
            <person name="Kyndt J.A."/>
        </authorList>
    </citation>
    <scope>NUCLEOTIDE SEQUENCE [LARGE SCALE GENOMIC DNA]</scope>
    <source>
        <strain evidence="2 3">DSM 260</strain>
    </source>
</reference>
<proteinExistence type="predicted"/>
<name>A0A5C4S0C6_PROVB</name>
<dbReference type="Proteomes" id="UP000309544">
    <property type="component" value="Unassembled WGS sequence"/>
</dbReference>
<feature type="domain" description="PD-(D/E)XK endonuclease-like" evidence="1">
    <location>
        <begin position="582"/>
        <end position="826"/>
    </location>
</feature>
<dbReference type="AlphaFoldDB" id="A0A5C4S0C6"/>
<dbReference type="InterPro" id="IPR038726">
    <property type="entry name" value="PDDEXK_AddAB-type"/>
</dbReference>
<sequence>MHILLGLHLDGERSWKKRHALGHLELGPSGFLSQLEQYLGLSANRSSKLQRVILFRHILAELDDGKRFYSKTMRVDQLGAASALLGWRDELYLCGWSGTFERESASPRLRDMMAIEEALKDRGFPPGNGERLLAVSAALDRLRTPVSSLTLVEQLERYPLRWREVIRKLPYTLADHFSGVQAPEGSRLAVLQERILSGRLPSPGERWQDDGSVVLLSADTALEAAYLTAGVLEGGYSDLLLMLGGERSLLDDVLSSRGLPRQAIGDGAAGRPVMQLLVLSLRLHARPLDVFALQEFLMLPSHLNPLPDGLGWCLAAAVSVAPGIGGERWCRALSGYVKENGLEQQDVERQLAAWLEVVSPAEAALRVLRFFERKVDMVAEPELKNAFTAGLEQVGGFIDAMTALEEQGVERLSDAELRHLLLAAEERVQRRPLSVRQAGSVPDAGHPGAICEPFSHVLWWWAAAPPPHQGMTWSAGERQFLEGEGVALPTRDEQRRWYAEELFRPVLAATERVTVVLPSKGEEMHPVCTEIFLLFPDMVSSGTVLGITGGTPGSIPVEYRGLADKRACWKLCAPLPKAARPFSATSLELLLSDPASWVMQHLLLLRPSGVQGISDGPRLYGQLSHRLVQRLCQKLERGGADDGMDEWFAQEFSHLVAHEGALLLMPGRGGEYQKLRYRLKSAVDALLPVLLQFGASRVESEYYMKGGIGSEELAGIADLLLFDAAGRPLVIDMKWGGAEQRRKSLDAGRHVQLLVYASLVFQEKGRWPDLAYYILSKGEMLVPHAPAASASPEKLWERLQMTYEYRVSRLAAGELCSALNSDAGECDGDLPEQALLPLPRESRFNPYRYLHGW</sequence>
<keyword evidence="3" id="KW-1185">Reference proteome</keyword>
<dbReference type="Pfam" id="PF12705">
    <property type="entry name" value="PDDEXK_1"/>
    <property type="match status" value="1"/>
</dbReference>
<protein>
    <submittedName>
        <fullName evidence="2">PD-(D/E)XK nuclease family protein</fullName>
    </submittedName>
</protein>
<dbReference type="RefSeq" id="WP_139626444.1">
    <property type="nucleotide sequence ID" value="NZ_VDCI01000003.1"/>
</dbReference>
<gene>
    <name evidence="2" type="ORF">FGF68_05170</name>
</gene>
<evidence type="ECO:0000259" key="1">
    <source>
        <dbReference type="Pfam" id="PF12705"/>
    </source>
</evidence>